<protein>
    <recommendedName>
        <fullName evidence="2">Type 4 fimbrial biogenesis protein PilX N-terminal domain-containing protein</fullName>
    </recommendedName>
</protein>
<sequence length="198" mass="21263">MNQSPPRPPARRPTPARQRGIVLIVAMIMLVVISLLAAMSVRNATSSEKVTGNVRFTELANQSAEIALRVCEQAVLANVQSATPLPTNADGVAMTIQGVSTPPLYTNTAVVWDASPKHAALYPVDSTDVNFSATLKTFERRPECLVERMQVTNLANTAVSSTRSYIITARGFGPDVRSATPGRPSGTEVFLQSILELD</sequence>
<name>A0A562ZKH1_9BURK</name>
<keyword evidence="4" id="KW-1185">Reference proteome</keyword>
<proteinExistence type="predicted"/>
<organism evidence="3 4">
    <name type="scientific">Caenimonas sedimenti</name>
    <dbReference type="NCBI Taxonomy" id="2596921"/>
    <lineage>
        <taxon>Bacteria</taxon>
        <taxon>Pseudomonadati</taxon>
        <taxon>Pseudomonadota</taxon>
        <taxon>Betaproteobacteria</taxon>
        <taxon>Burkholderiales</taxon>
        <taxon>Comamonadaceae</taxon>
        <taxon>Caenimonas</taxon>
    </lineage>
</organism>
<feature type="transmembrane region" description="Helical" evidence="1">
    <location>
        <begin position="21"/>
        <end position="41"/>
    </location>
</feature>
<dbReference type="EMBL" id="VOBQ01000016">
    <property type="protein sequence ID" value="TWO69080.1"/>
    <property type="molecule type" value="Genomic_DNA"/>
</dbReference>
<gene>
    <name evidence="3" type="ORF">FN976_20290</name>
</gene>
<keyword evidence="1" id="KW-0812">Transmembrane</keyword>
<dbReference type="Proteomes" id="UP000318199">
    <property type="component" value="Unassembled WGS sequence"/>
</dbReference>
<evidence type="ECO:0000256" key="1">
    <source>
        <dbReference type="SAM" id="Phobius"/>
    </source>
</evidence>
<reference evidence="3 4" key="1">
    <citation type="submission" date="2019-07" db="EMBL/GenBank/DDBJ databases">
        <title>Caenimonas sedimenti sp. nov., isolated from activated sludge.</title>
        <authorList>
            <person name="Xu J."/>
        </authorList>
    </citation>
    <scope>NUCLEOTIDE SEQUENCE [LARGE SCALE GENOMIC DNA]</scope>
    <source>
        <strain evidence="3 4">HX-9-20</strain>
    </source>
</reference>
<dbReference type="RefSeq" id="WP_145894890.1">
    <property type="nucleotide sequence ID" value="NZ_VOBQ01000016.1"/>
</dbReference>
<evidence type="ECO:0000313" key="3">
    <source>
        <dbReference type="EMBL" id="TWO69080.1"/>
    </source>
</evidence>
<dbReference type="Pfam" id="PF14341">
    <property type="entry name" value="PilX_N"/>
    <property type="match status" value="1"/>
</dbReference>
<accession>A0A562ZKH1</accession>
<dbReference type="AlphaFoldDB" id="A0A562ZKH1"/>
<dbReference type="OrthoDB" id="8912923at2"/>
<feature type="domain" description="Type 4 fimbrial biogenesis protein PilX N-terminal" evidence="2">
    <location>
        <begin position="19"/>
        <end position="68"/>
    </location>
</feature>
<evidence type="ECO:0000259" key="2">
    <source>
        <dbReference type="Pfam" id="PF14341"/>
    </source>
</evidence>
<evidence type="ECO:0000313" key="4">
    <source>
        <dbReference type="Proteomes" id="UP000318199"/>
    </source>
</evidence>
<comment type="caution">
    <text evidence="3">The sequence shown here is derived from an EMBL/GenBank/DDBJ whole genome shotgun (WGS) entry which is preliminary data.</text>
</comment>
<keyword evidence="1" id="KW-1133">Transmembrane helix</keyword>
<keyword evidence="1" id="KW-0472">Membrane</keyword>
<dbReference type="InterPro" id="IPR025746">
    <property type="entry name" value="PilX_N_dom"/>
</dbReference>